<dbReference type="PANTHER" id="PTHR42146">
    <property type="entry name" value="3',5'-CYCLIC-NUCLEOTIDE PHOSPHODIESTERASE"/>
    <property type="match status" value="1"/>
</dbReference>
<reference evidence="1 3" key="2">
    <citation type="submission" date="2018-07" db="EMBL/GenBank/DDBJ databases">
        <title>Complete genome of the Arcobacter bivalviorum type strain LMG 26154.</title>
        <authorList>
            <person name="Miller W.G."/>
            <person name="Yee E."/>
            <person name="Bono J.L."/>
        </authorList>
    </citation>
    <scope>NUCLEOTIDE SEQUENCE [LARGE SCALE GENOMIC DNA]</scope>
    <source>
        <strain evidence="1 3">LMG 26154</strain>
    </source>
</reference>
<evidence type="ECO:0000313" key="4">
    <source>
        <dbReference type="Proteomes" id="UP000289193"/>
    </source>
</evidence>
<dbReference type="AlphaFoldDB" id="A0AAX2AA00"/>
<name>A0AAX2AA00_9BACT</name>
<dbReference type="EMBL" id="PDKM01000003">
    <property type="protein sequence ID" value="RXK10285.1"/>
    <property type="molecule type" value="Genomic_DNA"/>
</dbReference>
<dbReference type="InterPro" id="IPR052968">
    <property type="entry name" value="Nucleotide_metab_enz"/>
</dbReference>
<dbReference type="SUPFAM" id="SSF64182">
    <property type="entry name" value="DHH phosphoesterases"/>
    <property type="match status" value="1"/>
</dbReference>
<dbReference type="KEGG" id="hbv:ABIV_2124"/>
<gene>
    <name evidence="1" type="ORF">ABIV_2124</name>
    <name evidence="2" type="ORF">CRV05_07875</name>
</gene>
<protein>
    <submittedName>
        <fullName evidence="1">Oligoribonuclease NrnB</fullName>
    </submittedName>
    <submittedName>
        <fullName evidence="2">Phosphoesterase</fullName>
    </submittedName>
</protein>
<sequence length="350" mass="40299">MKLFHLSHTDLDGFSCQLITKEYFKEAFFYNANYGVEVKLSLKKILEDIEPFKDEDILFLITDLNLTIQEAKDLNKNIDELKANGYKIKLQLLDHHATGEKSAAKYDWYFLDIKRCAAKITYDYMLEEFNAFDEKTKEWLNPLINSVNAIDIWLDNEIKNFEFGKVLLSMISRVREINNVLFADLNRDLRFYLLKESAKYLEKEDGNILLDNSIHTLKKEFLKLDEKDDTIDNLAAKYLVSSLADLKENLTITYKEHKGLLTYTLGSISIPANAFLRANKDYDFFIDISKKGNASFRADGKVDVSMLAQKLANGGGHVNASGCKFDDFKETINYEDVKKYIQAKLDSLAS</sequence>
<proteinExistence type="predicted"/>
<dbReference type="EMBL" id="CP031217">
    <property type="protein sequence ID" value="AXH13099.1"/>
    <property type="molecule type" value="Genomic_DNA"/>
</dbReference>
<evidence type="ECO:0000313" key="1">
    <source>
        <dbReference type="EMBL" id="AXH13099.1"/>
    </source>
</evidence>
<reference evidence="2 4" key="1">
    <citation type="submission" date="2017-10" db="EMBL/GenBank/DDBJ databases">
        <title>Genomics of the genus Arcobacter.</title>
        <authorList>
            <person name="Perez-Cataluna A."/>
            <person name="Figueras M.J."/>
        </authorList>
    </citation>
    <scope>NUCLEOTIDE SEQUENCE [LARGE SCALE GENOMIC DNA]</scope>
    <source>
        <strain evidence="2 4">CECT 7835</strain>
    </source>
</reference>
<dbReference type="InterPro" id="IPR038763">
    <property type="entry name" value="DHH_sf"/>
</dbReference>
<dbReference type="PANTHER" id="PTHR42146:SF1">
    <property type="entry name" value="OLIGORIBONUCLEASE NRNB"/>
    <property type="match status" value="1"/>
</dbReference>
<keyword evidence="4" id="KW-1185">Reference proteome</keyword>
<dbReference type="Gene3D" id="3.10.310.30">
    <property type="match status" value="1"/>
</dbReference>
<evidence type="ECO:0000313" key="2">
    <source>
        <dbReference type="EMBL" id="RXK10285.1"/>
    </source>
</evidence>
<dbReference type="Proteomes" id="UP000289193">
    <property type="component" value="Unassembled WGS sequence"/>
</dbReference>
<dbReference type="RefSeq" id="WP_114839896.1">
    <property type="nucleotide sequence ID" value="NZ_CP031217.1"/>
</dbReference>
<evidence type="ECO:0000313" key="3">
    <source>
        <dbReference type="Proteomes" id="UP000253850"/>
    </source>
</evidence>
<dbReference type="Proteomes" id="UP000253850">
    <property type="component" value="Chromosome"/>
</dbReference>
<accession>A0AAX2AA00</accession>
<organism evidence="2 4">
    <name type="scientific">Halarcobacter bivalviorum</name>
    <dbReference type="NCBI Taxonomy" id="663364"/>
    <lineage>
        <taxon>Bacteria</taxon>
        <taxon>Pseudomonadati</taxon>
        <taxon>Campylobacterota</taxon>
        <taxon>Epsilonproteobacteria</taxon>
        <taxon>Campylobacterales</taxon>
        <taxon>Arcobacteraceae</taxon>
        <taxon>Halarcobacter</taxon>
    </lineage>
</organism>